<dbReference type="PATRIC" id="fig|1127699.3.peg.2027"/>
<organism evidence="1 2">
    <name type="scientific">Hoylesella saccharolytica F0055</name>
    <dbReference type="NCBI Taxonomy" id="1127699"/>
    <lineage>
        <taxon>Bacteria</taxon>
        <taxon>Pseudomonadati</taxon>
        <taxon>Bacteroidota</taxon>
        <taxon>Bacteroidia</taxon>
        <taxon>Bacteroidales</taxon>
        <taxon>Prevotellaceae</taxon>
        <taxon>Hoylesella</taxon>
    </lineage>
</organism>
<dbReference type="EMBL" id="AMEP01000142">
    <property type="protein sequence ID" value="EKX97298.1"/>
    <property type="molecule type" value="Genomic_DNA"/>
</dbReference>
<evidence type="ECO:0000313" key="2">
    <source>
        <dbReference type="Proteomes" id="UP000010433"/>
    </source>
</evidence>
<name>L1N1E6_9BACT</name>
<proteinExistence type="predicted"/>
<keyword evidence="2" id="KW-1185">Reference proteome</keyword>
<dbReference type="STRING" id="1127699.HMPREF9151_02216"/>
<sequence>MCLLLSAIAGKAQKPKRFTSEADTIALFRGFQVMGDVVGPIQRALSDYGQYEGALRLNLRDKYFPIVEIGYGTAHHTDDPITHISYKTSAPYGKIGMDVNMLKNKHDIYRVYVGGRYAFTSFQYDVANTLLKDPVWKEPAPVDISGAKAYCHWAELVFSVDAKIWGPIHLGWSARYLRRLFHDDGEAGKVWYVPGFGKTGGSRLTATFNVMLEF</sequence>
<comment type="caution">
    <text evidence="1">The sequence shown here is derived from an EMBL/GenBank/DDBJ whole genome shotgun (WGS) entry which is preliminary data.</text>
</comment>
<evidence type="ECO:0000313" key="1">
    <source>
        <dbReference type="EMBL" id="EKX97298.1"/>
    </source>
</evidence>
<protein>
    <recommendedName>
        <fullName evidence="3">Outer membrane protein beta-barrel domain-containing protein</fullName>
    </recommendedName>
</protein>
<dbReference type="InterPro" id="IPR046111">
    <property type="entry name" value="DUF6048"/>
</dbReference>
<accession>L1N1E6</accession>
<dbReference type="AlphaFoldDB" id="L1N1E6"/>
<reference evidence="1 2" key="1">
    <citation type="submission" date="2012-05" db="EMBL/GenBank/DDBJ databases">
        <authorList>
            <person name="Weinstock G."/>
            <person name="Sodergren E."/>
            <person name="Lobos E.A."/>
            <person name="Fulton L."/>
            <person name="Fulton R."/>
            <person name="Courtney L."/>
            <person name="Fronick C."/>
            <person name="O'Laughlin M."/>
            <person name="Godfrey J."/>
            <person name="Wilson R.M."/>
            <person name="Miner T."/>
            <person name="Farmer C."/>
            <person name="Delehaunty K."/>
            <person name="Cordes M."/>
            <person name="Minx P."/>
            <person name="Tomlinson C."/>
            <person name="Chen J."/>
            <person name="Wollam A."/>
            <person name="Pepin K.H."/>
            <person name="Bhonagiri V."/>
            <person name="Zhang X."/>
            <person name="Suruliraj S."/>
            <person name="Warren W."/>
            <person name="Mitreva M."/>
            <person name="Mardis E.R."/>
            <person name="Wilson R.K."/>
        </authorList>
    </citation>
    <scope>NUCLEOTIDE SEQUENCE [LARGE SCALE GENOMIC DNA]</scope>
    <source>
        <strain evidence="1 2">F0055</strain>
    </source>
</reference>
<dbReference type="Pfam" id="PF19515">
    <property type="entry name" value="DUF6048"/>
    <property type="match status" value="1"/>
</dbReference>
<dbReference type="Proteomes" id="UP000010433">
    <property type="component" value="Unassembled WGS sequence"/>
</dbReference>
<dbReference type="HOGENOM" id="CLU_083590_1_0_10"/>
<gene>
    <name evidence="1" type="ORF">HMPREF9151_02216</name>
</gene>
<evidence type="ECO:0008006" key="3">
    <source>
        <dbReference type="Google" id="ProtNLM"/>
    </source>
</evidence>